<keyword evidence="5" id="KW-1185">Reference proteome</keyword>
<dbReference type="PANTHER" id="PTHR43836:SF2">
    <property type="entry name" value="CATECHOL O-METHYLTRANSFERASE 1-RELATED"/>
    <property type="match status" value="1"/>
</dbReference>
<reference evidence="4 5" key="1">
    <citation type="submission" date="2016-02" db="EMBL/GenBank/DDBJ databases">
        <title>Anaerosporomusa subterraneum gen. nov., sp. nov., a spore-forming obligate anaerobe isolated from saprolite.</title>
        <authorList>
            <person name="Choi J.K."/>
            <person name="Shah M."/>
            <person name="Yee N."/>
        </authorList>
    </citation>
    <scope>NUCLEOTIDE SEQUENCE [LARGE SCALE GENOMIC DNA]</scope>
    <source>
        <strain evidence="4 5">RU4</strain>
    </source>
</reference>
<keyword evidence="3" id="KW-0949">S-adenosyl-L-methionine</keyword>
<sequence>MTRVHALLADMRRSASEESVPILRPECEKILVDVVREKRPVRLLEVGTAIGYSTLLIAASMPESATLVTLEIDAERAAIAKQHIADAGFSERVTVLVGDALTILNQLTGDFDFIFLDGPKGQYLAYLQLLLNKLAPVAVVVADNVLFRGMVNAEENPPRRYRTLVKRLREYLAFVSTDERFATTLLSDGDGVAISYYREHRGESDEET</sequence>
<evidence type="ECO:0000256" key="3">
    <source>
        <dbReference type="ARBA" id="ARBA00022691"/>
    </source>
</evidence>
<dbReference type="PANTHER" id="PTHR43836">
    <property type="entry name" value="CATECHOL O-METHYLTRANSFERASE 1-RELATED"/>
    <property type="match status" value="1"/>
</dbReference>
<comment type="caution">
    <text evidence="4">The sequence shown here is derived from an EMBL/GenBank/DDBJ whole genome shotgun (WGS) entry which is preliminary data.</text>
</comment>
<dbReference type="STRING" id="1794912.AXX12_05375"/>
<dbReference type="Gene3D" id="3.40.50.150">
    <property type="entry name" value="Vaccinia Virus protein VP39"/>
    <property type="match status" value="1"/>
</dbReference>
<dbReference type="InterPro" id="IPR002935">
    <property type="entry name" value="SAM_O-MeTrfase"/>
</dbReference>
<dbReference type="PROSITE" id="PS51682">
    <property type="entry name" value="SAM_OMT_I"/>
    <property type="match status" value="1"/>
</dbReference>
<accession>A0A154BVM0</accession>
<evidence type="ECO:0000256" key="2">
    <source>
        <dbReference type="ARBA" id="ARBA00022679"/>
    </source>
</evidence>
<dbReference type="GO" id="GO:0008171">
    <property type="term" value="F:O-methyltransferase activity"/>
    <property type="evidence" value="ECO:0007669"/>
    <property type="project" value="InterPro"/>
</dbReference>
<protein>
    <recommendedName>
        <fullName evidence="6">tRNA 5-hydroxyuridine methyltransferase</fullName>
    </recommendedName>
</protein>
<dbReference type="SUPFAM" id="SSF53335">
    <property type="entry name" value="S-adenosyl-L-methionine-dependent methyltransferases"/>
    <property type="match status" value="1"/>
</dbReference>
<evidence type="ECO:0000256" key="1">
    <source>
        <dbReference type="ARBA" id="ARBA00022603"/>
    </source>
</evidence>
<dbReference type="Pfam" id="PF01596">
    <property type="entry name" value="Methyltransf_3"/>
    <property type="match status" value="1"/>
</dbReference>
<dbReference type="Proteomes" id="UP000076268">
    <property type="component" value="Unassembled WGS sequence"/>
</dbReference>
<dbReference type="InterPro" id="IPR029063">
    <property type="entry name" value="SAM-dependent_MTases_sf"/>
</dbReference>
<gene>
    <name evidence="4" type="ORF">AXX12_05375</name>
</gene>
<organism evidence="4 5">
    <name type="scientific">Anaerosporomusa subterranea</name>
    <dbReference type="NCBI Taxonomy" id="1794912"/>
    <lineage>
        <taxon>Bacteria</taxon>
        <taxon>Bacillati</taxon>
        <taxon>Bacillota</taxon>
        <taxon>Negativicutes</taxon>
        <taxon>Acetonemataceae</taxon>
        <taxon>Anaerosporomusa</taxon>
    </lineage>
</organism>
<evidence type="ECO:0000313" key="4">
    <source>
        <dbReference type="EMBL" id="KYZ77538.1"/>
    </source>
</evidence>
<evidence type="ECO:0008006" key="6">
    <source>
        <dbReference type="Google" id="ProtNLM"/>
    </source>
</evidence>
<dbReference type="EMBL" id="LSGP01000013">
    <property type="protein sequence ID" value="KYZ77538.1"/>
    <property type="molecule type" value="Genomic_DNA"/>
</dbReference>
<dbReference type="AlphaFoldDB" id="A0A154BVM0"/>
<name>A0A154BVM0_ANASB</name>
<proteinExistence type="predicted"/>
<keyword evidence="2" id="KW-0808">Transferase</keyword>
<evidence type="ECO:0000313" key="5">
    <source>
        <dbReference type="Proteomes" id="UP000076268"/>
    </source>
</evidence>
<dbReference type="CDD" id="cd02440">
    <property type="entry name" value="AdoMet_MTases"/>
    <property type="match status" value="1"/>
</dbReference>
<keyword evidence="1" id="KW-0489">Methyltransferase</keyword>
<dbReference type="GO" id="GO:0032259">
    <property type="term" value="P:methylation"/>
    <property type="evidence" value="ECO:0007669"/>
    <property type="project" value="UniProtKB-KW"/>
</dbReference>
<dbReference type="RefSeq" id="WP_066240064.1">
    <property type="nucleotide sequence ID" value="NZ_LSGP01000013.1"/>
</dbReference>